<keyword evidence="6 15" id="KW-0645">Protease</keyword>
<evidence type="ECO:0000256" key="2">
    <source>
        <dbReference type="ARBA" id="ARBA00004648"/>
    </source>
</evidence>
<name>A0A395NMZ1_TRIAR</name>
<evidence type="ECO:0000256" key="14">
    <source>
        <dbReference type="ARBA" id="ARBA00047037"/>
    </source>
</evidence>
<dbReference type="Proteomes" id="UP000266272">
    <property type="component" value="Unassembled WGS sequence"/>
</dbReference>
<feature type="transmembrane region" description="Helical" evidence="15">
    <location>
        <begin position="199"/>
        <end position="217"/>
    </location>
</feature>
<dbReference type="EC" id="3.4.21.89" evidence="4 15"/>
<dbReference type="InterPro" id="IPR019756">
    <property type="entry name" value="Pept_S26A_signal_pept_1_Ser-AS"/>
</dbReference>
<dbReference type="PANTHER" id="PTHR10806">
    <property type="entry name" value="SIGNAL PEPTIDASE COMPLEX CATALYTIC SUBUNIT SEC11"/>
    <property type="match status" value="1"/>
</dbReference>
<evidence type="ECO:0000256" key="6">
    <source>
        <dbReference type="ARBA" id="ARBA00022670"/>
    </source>
</evidence>
<evidence type="ECO:0000256" key="3">
    <source>
        <dbReference type="ARBA" id="ARBA00011035"/>
    </source>
</evidence>
<keyword evidence="7 15" id="KW-0812">Transmembrane</keyword>
<evidence type="ECO:0000256" key="12">
    <source>
        <dbReference type="ARBA" id="ARBA00023136"/>
    </source>
</evidence>
<proteinExistence type="inferred from homology"/>
<keyword evidence="9 15" id="KW-0256">Endoplasmic reticulum</keyword>
<comment type="subunit">
    <text evidence="14">Component of the signal peptidase complex (SPC) composed of a catalytic subunit SEC11 and three accessory subunits SPC1, SPC2 and SPC3. The complex induces a local thinning of the ER membrane which is used to measure the length of the signal peptide (SP) h-region of protein substrates. This ensures the selectivity of the complex towards h-regions shorter than 18-20 amino acids. SPC associates with the translocon complex.</text>
</comment>
<evidence type="ECO:0000256" key="4">
    <source>
        <dbReference type="ARBA" id="ARBA00013208"/>
    </source>
</evidence>
<dbReference type="EMBL" id="PXOA01000292">
    <property type="protein sequence ID" value="RFU77253.1"/>
    <property type="molecule type" value="Genomic_DNA"/>
</dbReference>
<evidence type="ECO:0000313" key="16">
    <source>
        <dbReference type="EMBL" id="RFU77253.1"/>
    </source>
</evidence>
<feature type="transmembrane region" description="Helical" evidence="15">
    <location>
        <begin position="264"/>
        <end position="287"/>
    </location>
</feature>
<comment type="catalytic activity">
    <reaction evidence="1 15">
        <text>Cleavage of hydrophobic, N-terminal signal or leader sequences from secreted and periplasmic proteins.</text>
        <dbReference type="EC" id="3.4.21.89"/>
    </reaction>
</comment>
<feature type="transmembrane region" description="Helical" evidence="15">
    <location>
        <begin position="319"/>
        <end position="343"/>
    </location>
</feature>
<evidence type="ECO:0000313" key="17">
    <source>
        <dbReference type="Proteomes" id="UP000266272"/>
    </source>
</evidence>
<dbReference type="GO" id="GO:0006465">
    <property type="term" value="P:signal peptide processing"/>
    <property type="evidence" value="ECO:0007669"/>
    <property type="project" value="UniProtKB-UniRule"/>
</dbReference>
<keyword evidence="12 15" id="KW-0472">Membrane</keyword>
<accession>A0A395NMZ1</accession>
<evidence type="ECO:0000256" key="1">
    <source>
        <dbReference type="ARBA" id="ARBA00000677"/>
    </source>
</evidence>
<evidence type="ECO:0000256" key="5">
    <source>
        <dbReference type="ARBA" id="ARBA00019685"/>
    </source>
</evidence>
<comment type="subcellular location">
    <subcellularLocation>
        <location evidence="2">Endoplasmic reticulum membrane</location>
        <topology evidence="2">Single-pass type II membrane protein</topology>
    </subcellularLocation>
</comment>
<sequence>MFSGLQNPRNIAAQLMNFGLVLSTAFMMWKGLSIVADSPSPIVVVLSGSMEPAFQRGDLLLLWNRELFSETSVGEIVVYNVKDKDIPIVHRVVRKFGHGDKARLLTKGDNNVADDTELIKFVAKPEISSVMASQETPQMTEKPAENVTAAPLSVPAPSHSLPQELAAAGYQPYYQPYPGQQVVAPAPVQTSKAEEISRVVAHGVAVVLGAIGLGLSLGSLSSGYISVAIAACPASAIALLWSLAEVITRAARKFKSGIHPGAHVGMCLIIWLLSGILGGILAAYVALNTERNEEDCYYRSTYHTYYVCSPEDLYPRGKVLGAAVITCLLFGLFFGLFIDACICTHRRNTAAKRPIMVIAQPQNWPAATQGWQPMPQHDASTENVQVQTPAATQGPAIREYYAPA</sequence>
<dbReference type="InterPro" id="IPR019533">
    <property type="entry name" value="Peptidase_S26"/>
</dbReference>
<keyword evidence="8 15" id="KW-0378">Hydrolase</keyword>
<dbReference type="GO" id="GO:0009003">
    <property type="term" value="F:signal peptidase activity"/>
    <property type="evidence" value="ECO:0007669"/>
    <property type="project" value="UniProtKB-EC"/>
</dbReference>
<dbReference type="STRING" id="490622.A0A395NMZ1"/>
<evidence type="ECO:0000256" key="11">
    <source>
        <dbReference type="ARBA" id="ARBA00022989"/>
    </source>
</evidence>
<dbReference type="NCBIfam" id="TIGR02228">
    <property type="entry name" value="sigpep_I_arch"/>
    <property type="match status" value="1"/>
</dbReference>
<keyword evidence="11 15" id="KW-1133">Transmembrane helix</keyword>
<comment type="function">
    <text evidence="13">Catalytic component of the signal peptidase complex (SPC) which catalyzes the cleavage of N-terminal signal sequences from nascent proteins as they are translocated into the lumen of the endoplasmic reticulum. Specifically cleaves N-terminal signal peptides that contain a hydrophobic alpha-helix (h-region) shorter than 18-20 amino acids.</text>
</comment>
<dbReference type="InterPro" id="IPR001733">
    <property type="entry name" value="Peptidase_S26B"/>
</dbReference>
<keyword evidence="17" id="KW-1185">Reference proteome</keyword>
<evidence type="ECO:0000256" key="13">
    <source>
        <dbReference type="ARBA" id="ARBA00045533"/>
    </source>
</evidence>
<dbReference type="GO" id="GO:0005787">
    <property type="term" value="C:signal peptidase complex"/>
    <property type="evidence" value="ECO:0007669"/>
    <property type="project" value="TreeGrafter"/>
</dbReference>
<dbReference type="OrthoDB" id="10257561at2759"/>
<dbReference type="GO" id="GO:0004252">
    <property type="term" value="F:serine-type endopeptidase activity"/>
    <property type="evidence" value="ECO:0007669"/>
    <property type="project" value="InterPro"/>
</dbReference>
<dbReference type="PRINTS" id="PR00728">
    <property type="entry name" value="SIGNALPTASE"/>
</dbReference>
<evidence type="ECO:0000256" key="10">
    <source>
        <dbReference type="ARBA" id="ARBA00022968"/>
    </source>
</evidence>
<protein>
    <recommendedName>
        <fullName evidence="5 15">Signal peptidase complex catalytic subunit SEC11</fullName>
        <ecNumber evidence="4 15">3.4.21.89</ecNumber>
    </recommendedName>
</protein>
<dbReference type="AlphaFoldDB" id="A0A395NMZ1"/>
<reference evidence="16 17" key="1">
    <citation type="journal article" date="2018" name="PLoS Pathog.">
        <title>Evolution of structural diversity of trichothecenes, a family of toxins produced by plant pathogenic and entomopathogenic fungi.</title>
        <authorList>
            <person name="Proctor R.H."/>
            <person name="McCormick S.P."/>
            <person name="Kim H.S."/>
            <person name="Cardoza R.E."/>
            <person name="Stanley A.M."/>
            <person name="Lindo L."/>
            <person name="Kelly A."/>
            <person name="Brown D.W."/>
            <person name="Lee T."/>
            <person name="Vaughan M.M."/>
            <person name="Alexander N.J."/>
            <person name="Busman M."/>
            <person name="Gutierrez S."/>
        </authorList>
    </citation>
    <scope>NUCLEOTIDE SEQUENCE [LARGE SCALE GENOMIC DNA]</scope>
    <source>
        <strain evidence="16 17">IBT 40837</strain>
    </source>
</reference>
<organism evidence="16 17">
    <name type="scientific">Trichoderma arundinaceum</name>
    <dbReference type="NCBI Taxonomy" id="490622"/>
    <lineage>
        <taxon>Eukaryota</taxon>
        <taxon>Fungi</taxon>
        <taxon>Dikarya</taxon>
        <taxon>Ascomycota</taxon>
        <taxon>Pezizomycotina</taxon>
        <taxon>Sordariomycetes</taxon>
        <taxon>Hypocreomycetidae</taxon>
        <taxon>Hypocreales</taxon>
        <taxon>Hypocreaceae</taxon>
        <taxon>Trichoderma</taxon>
    </lineage>
</organism>
<comment type="similarity">
    <text evidence="3 15">Belongs to the peptidase S26B family.</text>
</comment>
<gene>
    <name evidence="16" type="ORF">TARUN_4976</name>
</gene>
<evidence type="ECO:0000256" key="8">
    <source>
        <dbReference type="ARBA" id="ARBA00022801"/>
    </source>
</evidence>
<keyword evidence="10 15" id="KW-0735">Signal-anchor</keyword>
<dbReference type="PANTHER" id="PTHR10806:SF6">
    <property type="entry name" value="SIGNAL PEPTIDASE COMPLEX CATALYTIC SUBUNIT SEC11"/>
    <property type="match status" value="1"/>
</dbReference>
<evidence type="ECO:0000256" key="9">
    <source>
        <dbReference type="ARBA" id="ARBA00022824"/>
    </source>
</evidence>
<dbReference type="PROSITE" id="PS00501">
    <property type="entry name" value="SPASE_I_1"/>
    <property type="match status" value="1"/>
</dbReference>
<evidence type="ECO:0000256" key="15">
    <source>
        <dbReference type="RuleBase" id="RU362047"/>
    </source>
</evidence>
<dbReference type="CDD" id="cd06530">
    <property type="entry name" value="S26_SPase_I"/>
    <property type="match status" value="1"/>
</dbReference>
<evidence type="ECO:0000256" key="7">
    <source>
        <dbReference type="ARBA" id="ARBA00022692"/>
    </source>
</evidence>
<dbReference type="InterPro" id="IPR036286">
    <property type="entry name" value="LexA/Signal_pep-like_sf"/>
</dbReference>
<comment type="caution">
    <text evidence="16">The sequence shown here is derived from an EMBL/GenBank/DDBJ whole genome shotgun (WGS) entry which is preliminary data.</text>
</comment>
<feature type="transmembrane region" description="Helical" evidence="15">
    <location>
        <begin position="223"/>
        <end position="243"/>
    </location>
</feature>
<dbReference type="SUPFAM" id="SSF51306">
    <property type="entry name" value="LexA/Signal peptidase"/>
    <property type="match status" value="1"/>
</dbReference>